<organism evidence="3 4">
    <name type="scientific">Shewanella algae</name>
    <dbReference type="NCBI Taxonomy" id="38313"/>
    <lineage>
        <taxon>Bacteria</taxon>
        <taxon>Pseudomonadati</taxon>
        <taxon>Pseudomonadota</taxon>
        <taxon>Gammaproteobacteria</taxon>
        <taxon>Alteromonadales</taxon>
        <taxon>Shewanellaceae</taxon>
        <taxon>Shewanella</taxon>
    </lineage>
</organism>
<name>A0A380BVX6_9GAMM</name>
<dbReference type="PIRSF" id="PIRSF004749">
    <property type="entry name" value="Pep_def"/>
    <property type="match status" value="1"/>
</dbReference>
<dbReference type="PANTHER" id="PTHR10458">
    <property type="entry name" value="PEPTIDE DEFORMYLASE"/>
    <property type="match status" value="1"/>
</dbReference>
<evidence type="ECO:0000313" key="3">
    <source>
        <dbReference type="EMBL" id="SUJ08044.1"/>
    </source>
</evidence>
<feature type="binding site" evidence="2">
    <location>
        <position position="137"/>
    </location>
    <ligand>
        <name>Fe cation</name>
        <dbReference type="ChEBI" id="CHEBI:24875"/>
    </ligand>
</feature>
<comment type="function">
    <text evidence="2">Removes the formyl group from the N-terminal Met of newly synthesized proteins. Requires at least a dipeptide for an efficient rate of reaction. N-terminal L-methionine is a prerequisite for activity but the enzyme has broad specificity at other positions.</text>
</comment>
<keyword evidence="2 3" id="KW-0378">Hydrolase</keyword>
<dbReference type="AlphaFoldDB" id="A0A380BVX6"/>
<dbReference type="CDD" id="cd00487">
    <property type="entry name" value="Pep_deformylase"/>
    <property type="match status" value="1"/>
</dbReference>
<dbReference type="Gene3D" id="3.90.45.10">
    <property type="entry name" value="Peptide deformylase"/>
    <property type="match status" value="1"/>
</dbReference>
<dbReference type="GO" id="GO:0006412">
    <property type="term" value="P:translation"/>
    <property type="evidence" value="ECO:0007669"/>
    <property type="project" value="UniProtKB-UniRule"/>
</dbReference>
<reference evidence="3 4" key="1">
    <citation type="submission" date="2018-06" db="EMBL/GenBank/DDBJ databases">
        <authorList>
            <consortium name="Pathogen Informatics"/>
            <person name="Doyle S."/>
        </authorList>
    </citation>
    <scope>NUCLEOTIDE SEQUENCE [LARGE SCALE GENOMIC DNA]</scope>
    <source>
        <strain evidence="3 4">NCTC10738</strain>
    </source>
</reference>
<evidence type="ECO:0000256" key="1">
    <source>
        <dbReference type="ARBA" id="ARBA00010759"/>
    </source>
</evidence>
<comment type="cofactor">
    <cofactor evidence="2">
        <name>Fe(2+)</name>
        <dbReference type="ChEBI" id="CHEBI:29033"/>
    </cofactor>
    <text evidence="2">Binds 1 Fe(2+) ion.</text>
</comment>
<protein>
    <recommendedName>
        <fullName evidence="2">Peptide deformylase</fullName>
        <shortName evidence="2">PDF</shortName>
        <ecNumber evidence="2">3.5.1.88</ecNumber>
    </recommendedName>
    <alternativeName>
        <fullName evidence="2">Polypeptide deformylase</fullName>
    </alternativeName>
</protein>
<dbReference type="PANTHER" id="PTHR10458:SF22">
    <property type="entry name" value="PEPTIDE DEFORMYLASE"/>
    <property type="match status" value="1"/>
</dbReference>
<evidence type="ECO:0000256" key="2">
    <source>
        <dbReference type="HAMAP-Rule" id="MF_00163"/>
    </source>
</evidence>
<dbReference type="PRINTS" id="PR01576">
    <property type="entry name" value="PDEFORMYLASE"/>
</dbReference>
<gene>
    <name evidence="3" type="primary">def2</name>
    <name evidence="2" type="synonym">def</name>
    <name evidence="3" type="ORF">NCTC10738_04032</name>
</gene>
<feature type="binding site" evidence="2">
    <location>
        <position position="133"/>
    </location>
    <ligand>
        <name>Fe cation</name>
        <dbReference type="ChEBI" id="CHEBI:24875"/>
    </ligand>
</feature>
<feature type="active site" evidence="2">
    <location>
        <position position="134"/>
    </location>
</feature>
<accession>A0A380BVX6</accession>
<comment type="catalytic activity">
    <reaction evidence="2">
        <text>N-terminal N-formyl-L-methionyl-[peptide] + H2O = N-terminal L-methionyl-[peptide] + formate</text>
        <dbReference type="Rhea" id="RHEA:24420"/>
        <dbReference type="Rhea" id="RHEA-COMP:10639"/>
        <dbReference type="Rhea" id="RHEA-COMP:10640"/>
        <dbReference type="ChEBI" id="CHEBI:15377"/>
        <dbReference type="ChEBI" id="CHEBI:15740"/>
        <dbReference type="ChEBI" id="CHEBI:49298"/>
        <dbReference type="ChEBI" id="CHEBI:64731"/>
        <dbReference type="EC" id="3.5.1.88"/>
    </reaction>
</comment>
<dbReference type="EC" id="3.5.1.88" evidence="2"/>
<comment type="similarity">
    <text evidence="1 2">Belongs to the polypeptide deformylase family.</text>
</comment>
<dbReference type="InterPro" id="IPR036821">
    <property type="entry name" value="Peptide_deformylase_sf"/>
</dbReference>
<dbReference type="RefSeq" id="WP_025888094.1">
    <property type="nucleotide sequence ID" value="NZ_AP024612.1"/>
</dbReference>
<dbReference type="Proteomes" id="UP000254069">
    <property type="component" value="Unassembled WGS sequence"/>
</dbReference>
<dbReference type="NCBIfam" id="NF001159">
    <property type="entry name" value="PRK00150.1-3"/>
    <property type="match status" value="1"/>
</dbReference>
<dbReference type="Pfam" id="PF01327">
    <property type="entry name" value="Pep_deformylase"/>
    <property type="match status" value="1"/>
</dbReference>
<evidence type="ECO:0000313" key="4">
    <source>
        <dbReference type="Proteomes" id="UP000254069"/>
    </source>
</evidence>
<dbReference type="NCBIfam" id="TIGR00079">
    <property type="entry name" value="pept_deformyl"/>
    <property type="match status" value="1"/>
</dbReference>
<keyword evidence="4" id="KW-1185">Reference proteome</keyword>
<dbReference type="GO" id="GO:0046872">
    <property type="term" value="F:metal ion binding"/>
    <property type="evidence" value="ECO:0007669"/>
    <property type="project" value="UniProtKB-KW"/>
</dbReference>
<keyword evidence="2" id="KW-0408">Iron</keyword>
<keyword evidence="2" id="KW-0479">Metal-binding</keyword>
<sequence>MAIMDILTVPDPRLKRKAKPVTEIEAVQSFIDDLLQTMYHTDDGIGLAATQVGSEHAIVVIDISEERNQPLVLINPQITESSGEFIGEEGCLSIPGYRSKVKRFESVTVSYLDRQGQAQTIHSDDFLAIVLQHEIDHLHGKVFIEHLSRLKQEMALKKVRKFTA</sequence>
<feature type="binding site" evidence="2">
    <location>
        <position position="91"/>
    </location>
    <ligand>
        <name>Fe cation</name>
        <dbReference type="ChEBI" id="CHEBI:24875"/>
    </ligand>
</feature>
<dbReference type="GO" id="GO:0042586">
    <property type="term" value="F:peptide deformylase activity"/>
    <property type="evidence" value="ECO:0007669"/>
    <property type="project" value="UniProtKB-UniRule"/>
</dbReference>
<keyword evidence="2" id="KW-0648">Protein biosynthesis</keyword>
<dbReference type="HAMAP" id="MF_00163">
    <property type="entry name" value="Pep_deformylase"/>
    <property type="match status" value="1"/>
</dbReference>
<dbReference type="SUPFAM" id="SSF56420">
    <property type="entry name" value="Peptide deformylase"/>
    <property type="match status" value="1"/>
</dbReference>
<proteinExistence type="inferred from homology"/>
<dbReference type="EMBL" id="UGYO01000002">
    <property type="protein sequence ID" value="SUJ08044.1"/>
    <property type="molecule type" value="Genomic_DNA"/>
</dbReference>
<dbReference type="InterPro" id="IPR023635">
    <property type="entry name" value="Peptide_deformylase"/>
</dbReference>